<dbReference type="Pfam" id="PF00986">
    <property type="entry name" value="DNA_gyraseB_C"/>
    <property type="match status" value="1"/>
</dbReference>
<evidence type="ECO:0000256" key="11">
    <source>
        <dbReference type="SAM" id="MobiDB-lite"/>
    </source>
</evidence>
<reference evidence="14 15" key="1">
    <citation type="journal article" date="2016" name="BMC Genomics">
        <title>Comparative genomics reveals Cyclospora cayetanensis possesses coccidia-like metabolism and invasion components but unique surface antigens.</title>
        <authorList>
            <person name="Liu S."/>
            <person name="Wang L."/>
            <person name="Zheng H."/>
            <person name="Xu Z."/>
            <person name="Roellig D.M."/>
            <person name="Li N."/>
            <person name="Frace M.A."/>
            <person name="Tang K."/>
            <person name="Arrowood M.J."/>
            <person name="Moss D.M."/>
            <person name="Zhang L."/>
            <person name="Feng Y."/>
            <person name="Xiao L."/>
        </authorList>
    </citation>
    <scope>NUCLEOTIDE SEQUENCE [LARGE SCALE GENOMIC DNA]</scope>
    <source>
        <strain evidence="14 15">CHN_HEN01</strain>
    </source>
</reference>
<dbReference type="GO" id="GO:0046872">
    <property type="term" value="F:metal ion binding"/>
    <property type="evidence" value="ECO:0007669"/>
    <property type="project" value="UniProtKB-KW"/>
</dbReference>
<proteinExistence type="inferred from homology"/>
<dbReference type="SUPFAM" id="SSF55874">
    <property type="entry name" value="ATPase domain of HSP90 chaperone/DNA topoisomerase II/histidine kinase"/>
    <property type="match status" value="1"/>
</dbReference>
<evidence type="ECO:0000256" key="7">
    <source>
        <dbReference type="ARBA" id="ARBA00022842"/>
    </source>
</evidence>
<feature type="domain" description="Toprim" evidence="13">
    <location>
        <begin position="485"/>
        <end position="569"/>
    </location>
</feature>
<comment type="similarity">
    <text evidence="2">Belongs to the type II topoisomerase GyrB family.</text>
</comment>
<accession>A0A1D3CQX2</accession>
<feature type="region of interest" description="Disordered" evidence="11">
    <location>
        <begin position="384"/>
        <end position="409"/>
    </location>
</feature>
<dbReference type="EC" id="5.6.2.2" evidence="3"/>
<feature type="region of interest" description="Disordered" evidence="11">
    <location>
        <begin position="289"/>
        <end position="331"/>
    </location>
</feature>
<dbReference type="FunCoup" id="A0A1D3CQX2">
    <property type="interactions" value="18"/>
</dbReference>
<keyword evidence="9" id="KW-0238">DNA-binding</keyword>
<feature type="domain" description="DNA gyrase B subunit C-terminal" evidence="12">
    <location>
        <begin position="664"/>
        <end position="719"/>
    </location>
</feature>
<evidence type="ECO:0000256" key="6">
    <source>
        <dbReference type="ARBA" id="ARBA00022840"/>
    </source>
</evidence>
<keyword evidence="8" id="KW-0799">Topoisomerase</keyword>
<evidence type="ECO:0000259" key="12">
    <source>
        <dbReference type="Pfam" id="PF00986"/>
    </source>
</evidence>
<dbReference type="InParanoid" id="A0A1D3CQX2"/>
<dbReference type="PRINTS" id="PR01159">
    <property type="entry name" value="DNAGYRASEB"/>
</dbReference>
<dbReference type="Gene3D" id="3.40.50.670">
    <property type="match status" value="1"/>
</dbReference>
<dbReference type="SUPFAM" id="SSF56719">
    <property type="entry name" value="Type II DNA topoisomerase"/>
    <property type="match status" value="1"/>
</dbReference>
<dbReference type="InterPro" id="IPR000565">
    <property type="entry name" value="Topo_IIA_B"/>
</dbReference>
<keyword evidence="15" id="KW-1185">Reference proteome</keyword>
<dbReference type="InterPro" id="IPR001241">
    <property type="entry name" value="Topo_IIA"/>
</dbReference>
<keyword evidence="5" id="KW-0547">Nucleotide-binding</keyword>
<sequence length="737" mass="78886">MSGWFPLRSIYGLDERRFSKGQRPGGPLMGGPLHLCSQKVSPRDSLRRAPQAAAARNDGCTEQQQSQQASYTAKDIRVLEGLEAVRLRPGMYVGDSDASGALHLLMELLQNSADEIAQGNCTEITVWLHHDSLNTVARNLEASLVSRKGAGCLSPAPSDGSPAPECPSALEVVLTTLHSGGKFVKAGSSEGAVGATGAETAPYSCSGGLHGVGLPVLNALSSRLRAEHQGTAIRYHPDRSIFGEAAVVPWQKVAERLRELSFLYPQTVFHLKRERAYCSADTASAAKQETEEAAARAEARKEAEIGDGSERQGTAGSAEKESEEPLIQEIRFKDEGGGLKSMLREMSHGLAALFTDTPIISVVCSNAFLSLEAHLMFTDPTKTPNTAVRTPRSDCSIERQSRSEASSGLASELQRLSPLAVPADTLGCSIASFVNGQQEAADSAKAAATPGSGRGVAGAGASGLAAGAAGVKGEYLREGLVGIARDRRLQAVLPLRGKILNVQRENNRRKIFNNEEVKALVSALGVPPQDDSSKQQSLTGLRYGKVILLTDADVDGAHIRSLLLGFFYRFYTALLRENKLFIACPPLYKAVHPPMPLALLQQHFKQLPHTRDSRGTVSSSTVTETYVWTDAEAQRLAALVQQQHPKKKTTQAAYGEAGGGGILRLQRFKGLGEMQAEQLWQTTMDPRARSLKRITLQDAAKAEAAVSSLMGEAPMERRQLVLSLSASLAADPQALST</sequence>
<keyword evidence="7" id="KW-0460">Magnesium</keyword>
<dbReference type="Gene3D" id="3.30.565.10">
    <property type="entry name" value="Histidine kinase-like ATPase, C-terminal domain"/>
    <property type="match status" value="2"/>
</dbReference>
<evidence type="ECO:0000256" key="3">
    <source>
        <dbReference type="ARBA" id="ARBA00012895"/>
    </source>
</evidence>
<dbReference type="PRINTS" id="PR00418">
    <property type="entry name" value="TPI2FAMILY"/>
</dbReference>
<dbReference type="CDD" id="cd01030">
    <property type="entry name" value="TOPRIM_TopoIIA_like"/>
    <property type="match status" value="1"/>
</dbReference>
<feature type="compositionally biased region" description="Basic and acidic residues" evidence="11">
    <location>
        <begin position="289"/>
        <end position="310"/>
    </location>
</feature>
<dbReference type="GO" id="GO:0006265">
    <property type="term" value="P:DNA topological change"/>
    <property type="evidence" value="ECO:0007669"/>
    <property type="project" value="InterPro"/>
</dbReference>
<dbReference type="SMART" id="SM00433">
    <property type="entry name" value="TOP2c"/>
    <property type="match status" value="1"/>
</dbReference>
<comment type="catalytic activity">
    <reaction evidence="1">
        <text>ATP-dependent breakage, passage and rejoining of double-stranded DNA.</text>
        <dbReference type="EC" id="5.6.2.2"/>
    </reaction>
</comment>
<name>A0A1D3CQX2_9EIME</name>
<dbReference type="Pfam" id="PF01751">
    <property type="entry name" value="Toprim"/>
    <property type="match status" value="1"/>
</dbReference>
<evidence type="ECO:0000256" key="4">
    <source>
        <dbReference type="ARBA" id="ARBA00022723"/>
    </source>
</evidence>
<dbReference type="InterPro" id="IPR013760">
    <property type="entry name" value="Topo_IIA-like_dom_sf"/>
</dbReference>
<comment type="caution">
    <text evidence="14">The sequence shown here is derived from an EMBL/GenBank/DDBJ whole genome shotgun (WGS) entry which is preliminary data.</text>
</comment>
<keyword evidence="6" id="KW-0067">ATP-binding</keyword>
<dbReference type="GO" id="GO:0003918">
    <property type="term" value="F:DNA topoisomerase type II (double strand cut, ATP-hydrolyzing) activity"/>
    <property type="evidence" value="ECO:0007669"/>
    <property type="project" value="UniProtKB-EC"/>
</dbReference>
<dbReference type="InterPro" id="IPR006171">
    <property type="entry name" value="TOPRIM_dom"/>
</dbReference>
<dbReference type="Proteomes" id="UP000095192">
    <property type="component" value="Unassembled WGS sequence"/>
</dbReference>
<dbReference type="EMBL" id="JROU02002278">
    <property type="protein sequence ID" value="OEH73598.1"/>
    <property type="molecule type" value="Genomic_DNA"/>
</dbReference>
<dbReference type="FunFam" id="3.40.50.670:FF:000001">
    <property type="entry name" value="DNA topoisomerase 2"/>
    <property type="match status" value="1"/>
</dbReference>
<evidence type="ECO:0000256" key="10">
    <source>
        <dbReference type="ARBA" id="ARBA00023235"/>
    </source>
</evidence>
<evidence type="ECO:0000313" key="14">
    <source>
        <dbReference type="EMBL" id="OEH73598.1"/>
    </source>
</evidence>
<evidence type="ECO:0000256" key="9">
    <source>
        <dbReference type="ARBA" id="ARBA00023125"/>
    </source>
</evidence>
<evidence type="ECO:0000256" key="5">
    <source>
        <dbReference type="ARBA" id="ARBA00022741"/>
    </source>
</evidence>
<evidence type="ECO:0000256" key="1">
    <source>
        <dbReference type="ARBA" id="ARBA00000185"/>
    </source>
</evidence>
<organism evidence="14 15">
    <name type="scientific">Cyclospora cayetanensis</name>
    <dbReference type="NCBI Taxonomy" id="88456"/>
    <lineage>
        <taxon>Eukaryota</taxon>
        <taxon>Sar</taxon>
        <taxon>Alveolata</taxon>
        <taxon>Apicomplexa</taxon>
        <taxon>Conoidasida</taxon>
        <taxon>Coccidia</taxon>
        <taxon>Eucoccidiorida</taxon>
        <taxon>Eimeriorina</taxon>
        <taxon>Eimeriidae</taxon>
        <taxon>Cyclospora</taxon>
    </lineage>
</organism>
<evidence type="ECO:0000256" key="8">
    <source>
        <dbReference type="ARBA" id="ARBA00023029"/>
    </source>
</evidence>
<dbReference type="InterPro" id="IPR002288">
    <property type="entry name" value="DNA_gyrase_B_C"/>
</dbReference>
<feature type="compositionally biased region" description="Basic and acidic residues" evidence="11">
    <location>
        <begin position="391"/>
        <end position="402"/>
    </location>
</feature>
<dbReference type="PANTHER" id="PTHR45866">
    <property type="entry name" value="DNA GYRASE/TOPOISOMERASE SUBUNIT B"/>
    <property type="match status" value="1"/>
</dbReference>
<dbReference type="InterPro" id="IPR013759">
    <property type="entry name" value="Topo_IIA_B_C"/>
</dbReference>
<dbReference type="AlphaFoldDB" id="A0A1D3CQX2"/>
<evidence type="ECO:0000256" key="2">
    <source>
        <dbReference type="ARBA" id="ARBA00010708"/>
    </source>
</evidence>
<evidence type="ECO:0000259" key="13">
    <source>
        <dbReference type="Pfam" id="PF01751"/>
    </source>
</evidence>
<dbReference type="PANTHER" id="PTHR45866:SF1">
    <property type="entry name" value="DNA GYRASE SUBUNIT B, MITOCHONDRIAL"/>
    <property type="match status" value="1"/>
</dbReference>
<dbReference type="VEuPathDB" id="ToxoDB:LOC34621962"/>
<protein>
    <recommendedName>
        <fullName evidence="3">DNA topoisomerase (ATP-hydrolyzing)</fullName>
        <ecNumber evidence="3">5.6.2.2</ecNumber>
    </recommendedName>
</protein>
<dbReference type="GO" id="GO:0005524">
    <property type="term" value="F:ATP binding"/>
    <property type="evidence" value="ECO:0007669"/>
    <property type="project" value="UniProtKB-KW"/>
</dbReference>
<dbReference type="VEuPathDB" id="ToxoDB:cyc_05635"/>
<keyword evidence="4" id="KW-0479">Metal-binding</keyword>
<dbReference type="InterPro" id="IPR036890">
    <property type="entry name" value="HATPase_C_sf"/>
</dbReference>
<dbReference type="GO" id="GO:0003677">
    <property type="term" value="F:DNA binding"/>
    <property type="evidence" value="ECO:0007669"/>
    <property type="project" value="UniProtKB-KW"/>
</dbReference>
<keyword evidence="10" id="KW-0413">Isomerase</keyword>
<gene>
    <name evidence="14" type="ORF">cyc_05635</name>
</gene>
<evidence type="ECO:0000313" key="15">
    <source>
        <dbReference type="Proteomes" id="UP000095192"/>
    </source>
</evidence>